<proteinExistence type="predicted"/>
<dbReference type="EMBL" id="LCFK01000011">
    <property type="protein sequence ID" value="KKS94478.1"/>
    <property type="molecule type" value="Genomic_DNA"/>
</dbReference>
<evidence type="ECO:0000313" key="3">
    <source>
        <dbReference type="Proteomes" id="UP000033980"/>
    </source>
</evidence>
<name>A0A0G1G663_9BACT</name>
<evidence type="ECO:0000256" key="1">
    <source>
        <dbReference type="SAM" id="Phobius"/>
    </source>
</evidence>
<accession>A0A0G1G663</accession>
<protein>
    <submittedName>
        <fullName evidence="2">Uncharacterized protein</fullName>
    </submittedName>
</protein>
<keyword evidence="1" id="KW-0812">Transmembrane</keyword>
<dbReference type="AlphaFoldDB" id="A0A0G1G663"/>
<organism evidence="2 3">
    <name type="scientific">Candidatus Collierbacteria bacterium GW2011_GWC2_43_12</name>
    <dbReference type="NCBI Taxonomy" id="1618390"/>
    <lineage>
        <taxon>Bacteria</taxon>
        <taxon>Candidatus Collieribacteriota</taxon>
    </lineage>
</organism>
<feature type="transmembrane region" description="Helical" evidence="1">
    <location>
        <begin position="21"/>
        <end position="41"/>
    </location>
</feature>
<keyword evidence="1" id="KW-0472">Membrane</keyword>
<evidence type="ECO:0000313" key="2">
    <source>
        <dbReference type="EMBL" id="KKS94478.1"/>
    </source>
</evidence>
<feature type="transmembrane region" description="Helical" evidence="1">
    <location>
        <begin position="47"/>
        <end position="65"/>
    </location>
</feature>
<sequence length="101" mass="11583">MLANLVHSPYDKDIKRAHRQLNYVNWASIILYSITFILLFFSGLYYLATLIPALISSIISIRLNLKISDLNDKSIVWGIEQIKTKYIQMASETSEDATSEE</sequence>
<dbReference type="Proteomes" id="UP000033980">
    <property type="component" value="Unassembled WGS sequence"/>
</dbReference>
<keyword evidence="1" id="KW-1133">Transmembrane helix</keyword>
<comment type="caution">
    <text evidence="2">The sequence shown here is derived from an EMBL/GenBank/DDBJ whole genome shotgun (WGS) entry which is preliminary data.</text>
</comment>
<gene>
    <name evidence="2" type="ORF">UV68_C0011G0009</name>
</gene>
<reference evidence="2 3" key="1">
    <citation type="journal article" date="2015" name="Nature">
        <title>rRNA introns, odd ribosomes, and small enigmatic genomes across a large radiation of phyla.</title>
        <authorList>
            <person name="Brown C.T."/>
            <person name="Hug L.A."/>
            <person name="Thomas B.C."/>
            <person name="Sharon I."/>
            <person name="Castelle C.J."/>
            <person name="Singh A."/>
            <person name="Wilkins M.J."/>
            <person name="Williams K.H."/>
            <person name="Banfield J.F."/>
        </authorList>
    </citation>
    <scope>NUCLEOTIDE SEQUENCE [LARGE SCALE GENOMIC DNA]</scope>
</reference>